<dbReference type="InterPro" id="IPR057221">
    <property type="entry name" value="DUF7899"/>
</dbReference>
<protein>
    <recommendedName>
        <fullName evidence="2">Cleavage/polyadenylation specificity factor A subunit C-terminal domain-containing protein</fullName>
    </recommendedName>
</protein>
<sequence length="223" mass="25701">MAPERFRGMQLQEEFDTYGGCEARLSKSPKFLTERSKIIEIVAAKDIIFALSQSGLCAAFDRVMNKRIAFFNLNPDEVIRSMLYNKYNDSLVTVSLYSSDSYGSLNCRTNPIEYVRRNELDAGFPIFESESLKWPGFVEFDRVNGEVPIYAAQDRIYKVFDLANYSFLYSIQDKSVQDIKISQGFMLVIYDRTLSYVSLKILSIVDGKPLKFFKHLLHPQQES</sequence>
<dbReference type="EMBL" id="CM008048">
    <property type="protein sequence ID" value="PVH62940.1"/>
    <property type="molecule type" value="Genomic_DNA"/>
</dbReference>
<dbReference type="Pfam" id="PF25463">
    <property type="entry name" value="DUF7899"/>
    <property type="match status" value="1"/>
</dbReference>
<dbReference type="PANTHER" id="PTHR31789:SF9">
    <property type="entry name" value="EXPRESSED PROTEIN"/>
    <property type="match status" value="1"/>
</dbReference>
<gene>
    <name evidence="1" type="ORF">PAHAL_3G435500</name>
</gene>
<dbReference type="Proteomes" id="UP000243499">
    <property type="component" value="Chromosome 3"/>
</dbReference>
<evidence type="ECO:0000313" key="1">
    <source>
        <dbReference type="EMBL" id="PVH62940.1"/>
    </source>
</evidence>
<proteinExistence type="predicted"/>
<dbReference type="Gramene" id="PVH62940">
    <property type="protein sequence ID" value="PVH62940"/>
    <property type="gene ID" value="PAHAL_3G435500"/>
</dbReference>
<name>A0A2T8KL96_9POAL</name>
<accession>A0A2T8KL96</accession>
<dbReference type="AlphaFoldDB" id="A0A2T8KL96"/>
<dbReference type="PANTHER" id="PTHR31789">
    <property type="entry name" value="OS05G0482600 PROTEIN"/>
    <property type="match status" value="1"/>
</dbReference>
<evidence type="ECO:0008006" key="2">
    <source>
        <dbReference type="Google" id="ProtNLM"/>
    </source>
</evidence>
<organism evidence="1">
    <name type="scientific">Panicum hallii</name>
    <dbReference type="NCBI Taxonomy" id="206008"/>
    <lineage>
        <taxon>Eukaryota</taxon>
        <taxon>Viridiplantae</taxon>
        <taxon>Streptophyta</taxon>
        <taxon>Embryophyta</taxon>
        <taxon>Tracheophyta</taxon>
        <taxon>Spermatophyta</taxon>
        <taxon>Magnoliopsida</taxon>
        <taxon>Liliopsida</taxon>
        <taxon>Poales</taxon>
        <taxon>Poaceae</taxon>
        <taxon>PACMAD clade</taxon>
        <taxon>Panicoideae</taxon>
        <taxon>Panicodae</taxon>
        <taxon>Paniceae</taxon>
        <taxon>Panicinae</taxon>
        <taxon>Panicum</taxon>
        <taxon>Panicum sect. Panicum</taxon>
    </lineage>
</organism>
<reference evidence="1" key="1">
    <citation type="submission" date="2018-04" db="EMBL/GenBank/DDBJ databases">
        <title>WGS assembly of Panicum hallii.</title>
        <authorList>
            <person name="Lovell J."/>
            <person name="Jenkins J."/>
            <person name="Lowry D."/>
            <person name="Mamidi S."/>
            <person name="Sreedasyam A."/>
            <person name="Weng X."/>
            <person name="Barry K."/>
            <person name="Bonette J."/>
            <person name="Campitelli B."/>
            <person name="Daum C."/>
            <person name="Gordon S."/>
            <person name="Gould B."/>
            <person name="Lipzen A."/>
            <person name="Macqueen A."/>
            <person name="Palacio-Mejia J."/>
            <person name="Plott C."/>
            <person name="Shakirov E."/>
            <person name="Shu S."/>
            <person name="Yoshinaga Y."/>
            <person name="Zane M."/>
            <person name="Rokhsar D."/>
            <person name="Grimwood J."/>
            <person name="Schmutz J."/>
            <person name="Juenger T."/>
        </authorList>
    </citation>
    <scope>NUCLEOTIDE SEQUENCE [LARGE SCALE GENOMIC DNA]</scope>
    <source>
        <strain evidence="1">FIL2</strain>
    </source>
</reference>